<gene>
    <name evidence="1" type="ORF">B5D82_12775</name>
</gene>
<organism evidence="1 2">
    <name type="scientific">Cognaticolwellia beringensis</name>
    <dbReference type="NCBI Taxonomy" id="1967665"/>
    <lineage>
        <taxon>Bacteria</taxon>
        <taxon>Pseudomonadati</taxon>
        <taxon>Pseudomonadota</taxon>
        <taxon>Gammaproteobacteria</taxon>
        <taxon>Alteromonadales</taxon>
        <taxon>Colwelliaceae</taxon>
        <taxon>Cognaticolwellia</taxon>
    </lineage>
</organism>
<keyword evidence="2" id="KW-1185">Reference proteome</keyword>
<dbReference type="AlphaFoldDB" id="A0A222G9J4"/>
<dbReference type="RefSeq" id="WP_081152033.1">
    <property type="nucleotide sequence ID" value="NZ_CP020465.1"/>
</dbReference>
<proteinExistence type="predicted"/>
<sequence length="100" mass="11444">MAMLKLKKWYVIGKKEFPTPCFYGNDLELHDVSTVDWKESEHSFTHYKGMVQGLPEITDETQAIEALAAYGITGFDTRDNAKTWAKQLPVGTWKYLKVVS</sequence>
<name>A0A222G9J4_9GAMM</name>
<protein>
    <submittedName>
        <fullName evidence="1">Uncharacterized protein</fullName>
    </submittedName>
</protein>
<accession>A0A222G9J4</accession>
<evidence type="ECO:0000313" key="1">
    <source>
        <dbReference type="EMBL" id="ASP48566.1"/>
    </source>
</evidence>
<dbReference type="EMBL" id="CP020465">
    <property type="protein sequence ID" value="ASP48566.1"/>
    <property type="molecule type" value="Genomic_DNA"/>
</dbReference>
<reference evidence="1 2" key="1">
    <citation type="submission" date="2017-08" db="EMBL/GenBank/DDBJ databases">
        <title>Complete genome of Colwellia sp. NB097-1, a psychrophile bacterium ioslated from Bering Sea.</title>
        <authorList>
            <person name="Chen X."/>
        </authorList>
    </citation>
    <scope>NUCLEOTIDE SEQUENCE [LARGE SCALE GENOMIC DNA]</scope>
    <source>
        <strain evidence="1 2">NB097-1</strain>
    </source>
</reference>
<dbReference type="Proteomes" id="UP000202259">
    <property type="component" value="Chromosome"/>
</dbReference>
<dbReference type="OrthoDB" id="6402671at2"/>
<dbReference type="KEGG" id="cber:B5D82_12775"/>
<evidence type="ECO:0000313" key="2">
    <source>
        <dbReference type="Proteomes" id="UP000202259"/>
    </source>
</evidence>